<dbReference type="GO" id="GO:0005886">
    <property type="term" value="C:plasma membrane"/>
    <property type="evidence" value="ECO:0007669"/>
    <property type="project" value="UniProtKB-SubCell"/>
</dbReference>
<evidence type="ECO:0000256" key="2">
    <source>
        <dbReference type="ARBA" id="ARBA00022475"/>
    </source>
</evidence>
<evidence type="ECO:0000256" key="5">
    <source>
        <dbReference type="ARBA" id="ARBA00023136"/>
    </source>
</evidence>
<dbReference type="OrthoDB" id="9784202at2"/>
<evidence type="ECO:0000313" key="7">
    <source>
        <dbReference type="EMBL" id="OUJ70317.1"/>
    </source>
</evidence>
<accession>A0A243W6T8</accession>
<keyword evidence="4 6" id="KW-1133">Transmembrane helix</keyword>
<comment type="caution">
    <text evidence="7">The sequence shown here is derived from an EMBL/GenBank/DDBJ whole genome shotgun (WGS) entry which is preliminary data.</text>
</comment>
<dbReference type="PANTHER" id="PTHR30086">
    <property type="entry name" value="ARGININE EXPORTER PROTEIN ARGO"/>
    <property type="match status" value="1"/>
</dbReference>
<keyword evidence="8" id="KW-1185">Reference proteome</keyword>
<keyword evidence="3 6" id="KW-0812">Transmembrane</keyword>
<feature type="transmembrane region" description="Helical" evidence="6">
    <location>
        <begin position="114"/>
        <end position="135"/>
    </location>
</feature>
<dbReference type="InterPro" id="IPR001123">
    <property type="entry name" value="LeuE-type"/>
</dbReference>
<keyword evidence="5 6" id="KW-0472">Membrane</keyword>
<dbReference type="GO" id="GO:0015171">
    <property type="term" value="F:amino acid transmembrane transporter activity"/>
    <property type="evidence" value="ECO:0007669"/>
    <property type="project" value="TreeGrafter"/>
</dbReference>
<dbReference type="Proteomes" id="UP000194873">
    <property type="component" value="Unassembled WGS sequence"/>
</dbReference>
<evidence type="ECO:0000256" key="1">
    <source>
        <dbReference type="ARBA" id="ARBA00004651"/>
    </source>
</evidence>
<gene>
    <name evidence="7" type="ORF">BXP70_24815</name>
</gene>
<dbReference type="EMBL" id="MTSE01000024">
    <property type="protein sequence ID" value="OUJ70317.1"/>
    <property type="molecule type" value="Genomic_DNA"/>
</dbReference>
<feature type="transmembrane region" description="Helical" evidence="6">
    <location>
        <begin position="40"/>
        <end position="64"/>
    </location>
</feature>
<feature type="transmembrane region" description="Helical" evidence="6">
    <location>
        <begin position="6"/>
        <end position="28"/>
    </location>
</feature>
<evidence type="ECO:0000256" key="4">
    <source>
        <dbReference type="ARBA" id="ARBA00022989"/>
    </source>
</evidence>
<organism evidence="7 8">
    <name type="scientific">Hymenobacter crusticola</name>
    <dbReference type="NCBI Taxonomy" id="1770526"/>
    <lineage>
        <taxon>Bacteria</taxon>
        <taxon>Pseudomonadati</taxon>
        <taxon>Bacteroidota</taxon>
        <taxon>Cytophagia</taxon>
        <taxon>Cytophagales</taxon>
        <taxon>Hymenobacteraceae</taxon>
        <taxon>Hymenobacter</taxon>
    </lineage>
</organism>
<feature type="transmembrane region" description="Helical" evidence="6">
    <location>
        <begin position="155"/>
        <end position="176"/>
    </location>
</feature>
<evidence type="ECO:0000256" key="3">
    <source>
        <dbReference type="ARBA" id="ARBA00022692"/>
    </source>
</evidence>
<name>A0A243W6T8_9BACT</name>
<proteinExistence type="predicted"/>
<protein>
    <submittedName>
        <fullName evidence="7">Lysine transporter LysE</fullName>
    </submittedName>
</protein>
<evidence type="ECO:0000256" key="6">
    <source>
        <dbReference type="SAM" id="Phobius"/>
    </source>
</evidence>
<evidence type="ECO:0000313" key="8">
    <source>
        <dbReference type="Proteomes" id="UP000194873"/>
    </source>
</evidence>
<comment type="subcellular location">
    <subcellularLocation>
        <location evidence="1">Cell membrane</location>
        <topology evidence="1">Multi-pass membrane protein</topology>
    </subcellularLocation>
</comment>
<dbReference type="PANTHER" id="PTHR30086:SF20">
    <property type="entry name" value="ARGININE EXPORTER PROTEIN ARGO-RELATED"/>
    <property type="match status" value="1"/>
</dbReference>
<dbReference type="Pfam" id="PF01810">
    <property type="entry name" value="LysE"/>
    <property type="match status" value="1"/>
</dbReference>
<dbReference type="AlphaFoldDB" id="A0A243W6T8"/>
<sequence>MGINHFWPFLLTALLFTMTPGLDTIFILNKSIGQGHKAGLYSTLGINTGVLVHTLFAALGLSLIVAQSAIAFAILKYLGAAYLLYLGVQKLRSKQALVAIDAADQPPTSDRQNFVSGVVTNVLNPKVALFFLAFFPQFIEPTALNNPLPFLLLGLTYAAIGVLWFTLLTMFAAYFAARVMQRPAASTWLNRISGGAFILMGLKVALTRR</sequence>
<dbReference type="PIRSF" id="PIRSF006324">
    <property type="entry name" value="LeuE"/>
    <property type="match status" value="1"/>
</dbReference>
<keyword evidence="2" id="KW-1003">Cell membrane</keyword>
<reference evidence="7 8" key="1">
    <citation type="submission" date="2017-01" db="EMBL/GenBank/DDBJ databases">
        <title>A new Hymenobacter.</title>
        <authorList>
            <person name="Liang Y."/>
            <person name="Feng F."/>
        </authorList>
    </citation>
    <scope>NUCLEOTIDE SEQUENCE [LARGE SCALE GENOMIC DNA]</scope>
    <source>
        <strain evidence="7">MIMBbqt21</strain>
    </source>
</reference>
<feature type="transmembrane region" description="Helical" evidence="6">
    <location>
        <begin position="70"/>
        <end position="88"/>
    </location>
</feature>